<comment type="similarity">
    <text evidence="2">Belongs to the oxygen-dependent FAD-linked oxidoreductase family.</text>
</comment>
<keyword evidence="4" id="KW-0274">FAD</keyword>
<dbReference type="Proteomes" id="UP000559027">
    <property type="component" value="Unassembled WGS sequence"/>
</dbReference>
<reference evidence="7 8" key="1">
    <citation type="journal article" date="2020" name="ISME J.">
        <title>Uncovering the hidden diversity of litter-decomposition mechanisms in mushroom-forming fungi.</title>
        <authorList>
            <person name="Floudas D."/>
            <person name="Bentzer J."/>
            <person name="Ahren D."/>
            <person name="Johansson T."/>
            <person name="Persson P."/>
            <person name="Tunlid A."/>
        </authorList>
    </citation>
    <scope>NUCLEOTIDE SEQUENCE [LARGE SCALE GENOMIC DNA]</scope>
    <source>
        <strain evidence="7 8">CBS 146.42</strain>
    </source>
</reference>
<dbReference type="GO" id="GO:0016491">
    <property type="term" value="F:oxidoreductase activity"/>
    <property type="evidence" value="ECO:0007669"/>
    <property type="project" value="UniProtKB-KW"/>
</dbReference>
<evidence type="ECO:0000256" key="5">
    <source>
        <dbReference type="ARBA" id="ARBA00023002"/>
    </source>
</evidence>
<dbReference type="InterPro" id="IPR036318">
    <property type="entry name" value="FAD-bd_PCMH-like_sf"/>
</dbReference>
<comment type="caution">
    <text evidence="7">The sequence shown here is derived from an EMBL/GenBank/DDBJ whole genome shotgun (WGS) entry which is preliminary data.</text>
</comment>
<evidence type="ECO:0000256" key="3">
    <source>
        <dbReference type="ARBA" id="ARBA00022630"/>
    </source>
</evidence>
<dbReference type="PANTHER" id="PTHR42973">
    <property type="entry name" value="BINDING OXIDOREDUCTASE, PUTATIVE (AFU_ORTHOLOGUE AFUA_1G17690)-RELATED"/>
    <property type="match status" value="1"/>
</dbReference>
<dbReference type="OrthoDB" id="415825at2759"/>
<evidence type="ECO:0000256" key="4">
    <source>
        <dbReference type="ARBA" id="ARBA00022827"/>
    </source>
</evidence>
<dbReference type="InterPro" id="IPR016166">
    <property type="entry name" value="FAD-bd_PCMH"/>
</dbReference>
<evidence type="ECO:0000259" key="6">
    <source>
        <dbReference type="PROSITE" id="PS51387"/>
    </source>
</evidence>
<dbReference type="Gene3D" id="3.30.43.10">
    <property type="entry name" value="Uridine Diphospho-n-acetylenolpyruvylglucosamine Reductase, domain 2"/>
    <property type="match status" value="1"/>
</dbReference>
<dbReference type="Pfam" id="PF08031">
    <property type="entry name" value="BBE"/>
    <property type="match status" value="1"/>
</dbReference>
<dbReference type="InterPro" id="IPR050416">
    <property type="entry name" value="FAD-linked_Oxidoreductase"/>
</dbReference>
<sequence length="426" mass="46261">MVSGDVVTPGHPDYANSLHRWAINSEKNAAVVVFAKDAADVSKAILFAKENSLPIAIRCGGLVIDLSRHLNGVRVDPGKKLAYIGGGALWETVDKEAIKHGLATVGGTVNHTGVGGLILGGGFGWLSGEYGLAIDNLVQVTLVSANGSVHVANETENSDLFFGVRGGGCNFGVVTDIRGPVIFPGSFLEKIIDFAKDWYANIGEKEAMLMITAAEPNGTTIPLTWGDNFESMVVCNVFYNGSEEEGRAKYKKLYDLKPYGPSPRRHILERHCTQRSRLEPIAKAHEKVIEIVKGGKFIANAIYEWIPLKKINSVPANKTAYRRIPTPNCLINIGWPGGTHSAEKVDEARPLARQIAVCVAGGESKLKDVKSQGYTNYDPEGVLGDKDEVKDKAALAFGDNYPLLQKIKKKYDPENVFNRWFAITPA</sequence>
<protein>
    <recommendedName>
        <fullName evidence="6">FAD-binding PCMH-type domain-containing protein</fullName>
    </recommendedName>
</protein>
<dbReference type="SUPFAM" id="SSF56176">
    <property type="entry name" value="FAD-binding/transporter-associated domain-like"/>
    <property type="match status" value="1"/>
</dbReference>
<dbReference type="Pfam" id="PF01565">
    <property type="entry name" value="FAD_binding_4"/>
    <property type="match status" value="1"/>
</dbReference>
<keyword evidence="8" id="KW-1185">Reference proteome</keyword>
<proteinExistence type="inferred from homology"/>
<dbReference type="PANTHER" id="PTHR42973:SF39">
    <property type="entry name" value="FAD-BINDING PCMH-TYPE DOMAIN-CONTAINING PROTEIN"/>
    <property type="match status" value="1"/>
</dbReference>
<organism evidence="7 8">
    <name type="scientific">Leucocoprinus leucothites</name>
    <dbReference type="NCBI Taxonomy" id="201217"/>
    <lineage>
        <taxon>Eukaryota</taxon>
        <taxon>Fungi</taxon>
        <taxon>Dikarya</taxon>
        <taxon>Basidiomycota</taxon>
        <taxon>Agaricomycotina</taxon>
        <taxon>Agaricomycetes</taxon>
        <taxon>Agaricomycetidae</taxon>
        <taxon>Agaricales</taxon>
        <taxon>Agaricineae</taxon>
        <taxon>Agaricaceae</taxon>
        <taxon>Leucocoprinus</taxon>
    </lineage>
</organism>
<evidence type="ECO:0000256" key="2">
    <source>
        <dbReference type="ARBA" id="ARBA00005466"/>
    </source>
</evidence>
<evidence type="ECO:0000313" key="7">
    <source>
        <dbReference type="EMBL" id="KAF5362017.1"/>
    </source>
</evidence>
<dbReference type="InterPro" id="IPR016167">
    <property type="entry name" value="FAD-bd_PCMH_sub1"/>
</dbReference>
<evidence type="ECO:0000313" key="8">
    <source>
        <dbReference type="Proteomes" id="UP000559027"/>
    </source>
</evidence>
<dbReference type="InterPro" id="IPR012951">
    <property type="entry name" value="BBE"/>
</dbReference>
<dbReference type="InterPro" id="IPR016169">
    <property type="entry name" value="FAD-bd_PCMH_sub2"/>
</dbReference>
<keyword evidence="3" id="KW-0285">Flavoprotein</keyword>
<comment type="cofactor">
    <cofactor evidence="1">
        <name>FAD</name>
        <dbReference type="ChEBI" id="CHEBI:57692"/>
    </cofactor>
</comment>
<dbReference type="PROSITE" id="PS51387">
    <property type="entry name" value="FAD_PCMH"/>
    <property type="match status" value="1"/>
</dbReference>
<dbReference type="GO" id="GO:0071949">
    <property type="term" value="F:FAD binding"/>
    <property type="evidence" value="ECO:0007669"/>
    <property type="project" value="InterPro"/>
</dbReference>
<dbReference type="EMBL" id="JAACJO010000002">
    <property type="protein sequence ID" value="KAF5362017.1"/>
    <property type="molecule type" value="Genomic_DNA"/>
</dbReference>
<dbReference type="AlphaFoldDB" id="A0A8H5LLV7"/>
<feature type="domain" description="FAD-binding PCMH-type" evidence="6">
    <location>
        <begin position="1"/>
        <end position="184"/>
    </location>
</feature>
<dbReference type="InterPro" id="IPR006094">
    <property type="entry name" value="Oxid_FAD_bind_N"/>
</dbReference>
<dbReference type="Gene3D" id="3.30.465.10">
    <property type="match status" value="1"/>
</dbReference>
<name>A0A8H5LLV7_9AGAR</name>
<evidence type="ECO:0000256" key="1">
    <source>
        <dbReference type="ARBA" id="ARBA00001974"/>
    </source>
</evidence>
<accession>A0A8H5LLV7</accession>
<keyword evidence="5" id="KW-0560">Oxidoreductase</keyword>
<dbReference type="Gene3D" id="3.40.462.20">
    <property type="match status" value="1"/>
</dbReference>
<gene>
    <name evidence="7" type="ORF">D9756_002634</name>
</gene>